<feature type="domain" description="RRM" evidence="3">
    <location>
        <begin position="24"/>
        <end position="101"/>
    </location>
</feature>
<evidence type="ECO:0000259" key="3">
    <source>
        <dbReference type="PROSITE" id="PS50102"/>
    </source>
</evidence>
<dbReference type="CDD" id="cd00590">
    <property type="entry name" value="RRM_SF"/>
    <property type="match status" value="1"/>
</dbReference>
<dbReference type="PROSITE" id="PS50102">
    <property type="entry name" value="RRM"/>
    <property type="match status" value="1"/>
</dbReference>
<gene>
    <name evidence="4" type="ORF">LVIROSA_LOCUS32929</name>
</gene>
<proteinExistence type="predicted"/>
<protein>
    <recommendedName>
        <fullName evidence="3">RRM domain-containing protein</fullName>
    </recommendedName>
</protein>
<accession>A0AAU9PBA6</accession>
<dbReference type="InterPro" id="IPR000504">
    <property type="entry name" value="RRM_dom"/>
</dbReference>
<name>A0AAU9PBA6_9ASTR</name>
<keyword evidence="5" id="KW-1185">Reference proteome</keyword>
<dbReference type="Proteomes" id="UP001157418">
    <property type="component" value="Unassembled WGS sequence"/>
</dbReference>
<feature type="compositionally biased region" description="Polar residues" evidence="2">
    <location>
        <begin position="408"/>
        <end position="422"/>
    </location>
</feature>
<dbReference type="PANTHER" id="PTHR34427:SF5">
    <property type="entry name" value="DUF4283 DOMAIN-CONTAINING PROTEIN"/>
    <property type="match status" value="1"/>
</dbReference>
<dbReference type="Pfam" id="PF00076">
    <property type="entry name" value="RRM_1"/>
    <property type="match status" value="1"/>
</dbReference>
<dbReference type="Gene3D" id="3.30.70.330">
    <property type="match status" value="1"/>
</dbReference>
<feature type="compositionally biased region" description="Polar residues" evidence="2">
    <location>
        <begin position="564"/>
        <end position="579"/>
    </location>
</feature>
<dbReference type="SUPFAM" id="SSF54928">
    <property type="entry name" value="RNA-binding domain, RBD"/>
    <property type="match status" value="1"/>
</dbReference>
<dbReference type="EMBL" id="CAKMRJ010005523">
    <property type="protein sequence ID" value="CAH1447309.1"/>
    <property type="molecule type" value="Genomic_DNA"/>
</dbReference>
<dbReference type="GO" id="GO:0003723">
    <property type="term" value="F:RNA binding"/>
    <property type="evidence" value="ECO:0007669"/>
    <property type="project" value="UniProtKB-UniRule"/>
</dbReference>
<evidence type="ECO:0000256" key="2">
    <source>
        <dbReference type="SAM" id="MobiDB-lite"/>
    </source>
</evidence>
<feature type="compositionally biased region" description="Basic residues" evidence="2">
    <location>
        <begin position="521"/>
        <end position="532"/>
    </location>
</feature>
<evidence type="ECO:0000313" key="5">
    <source>
        <dbReference type="Proteomes" id="UP001157418"/>
    </source>
</evidence>
<feature type="region of interest" description="Disordered" evidence="2">
    <location>
        <begin position="513"/>
        <end position="579"/>
    </location>
</feature>
<dbReference type="SMART" id="SM00360">
    <property type="entry name" value="RRM"/>
    <property type="match status" value="1"/>
</dbReference>
<sequence>MGEGWTQVRQRKAPANHRFGLEETSFFVSNIPTGATKDEFRKIFNSFGKLTDIYFGGRKGKNGKNFGFIRYSGVDDKRTLEAKLNGTVCRSNKLEINIAKHERTLPKTNNRKFQSSIPFKVNVGGGFVGNRSYAEVAGAGAEPEIPQNQSPVNPPIRLQVDDRMMRLTTGNCLIGEVKTLDHLGHLPALMSIYSDAGVKVKYAGGMKAIIAFDSATLATNFLKIEDNWKSIFNYLKAGVDVDYNFERVASIRIVGLPIRLWCEENFSAIVQKFGKIIIPFDHIEDRLDLSVVKVGILTCTKKKINEEIRVEAEGKIFDVGLVEYEDEPWFPFRFDNDEQSFEPETDYVTSEDELDDEVDDVSGDDEDGVSDTWMGDIEEGEIVGEEMIDGAGDGGCSDDHGAKKISPAQKSPTASESQQAHACSSDGEAETTHGKKKELSKVDDSKEARDGKNNEPGQVAGTPNGSHGPIMDHSLLGHHKPISFPSNLAQSGCFGPFPSKAITSLPGSQILQIQANEIGRSSKKRRRSRSKSPKFDLSGFPVHNLFNEGEEHTSVVGHHRSSREQSLSPKPPGSNNAPRTNEIEATAEVGAMIGFEIDATNKLLAEILGGNGEINVP</sequence>
<dbReference type="PANTHER" id="PTHR34427">
    <property type="entry name" value="DUF4283 DOMAIN PROTEIN"/>
    <property type="match status" value="1"/>
</dbReference>
<comment type="caution">
    <text evidence="4">The sequence shown here is derived from an EMBL/GenBank/DDBJ whole genome shotgun (WGS) entry which is preliminary data.</text>
</comment>
<keyword evidence="1" id="KW-0694">RNA-binding</keyword>
<dbReference type="InterPro" id="IPR012677">
    <property type="entry name" value="Nucleotide-bd_a/b_plait_sf"/>
</dbReference>
<feature type="compositionally biased region" description="Acidic residues" evidence="2">
    <location>
        <begin position="342"/>
        <end position="369"/>
    </location>
</feature>
<feature type="compositionally biased region" description="Basic and acidic residues" evidence="2">
    <location>
        <begin position="430"/>
        <end position="453"/>
    </location>
</feature>
<reference evidence="4 5" key="1">
    <citation type="submission" date="2022-01" db="EMBL/GenBank/DDBJ databases">
        <authorList>
            <person name="Xiong W."/>
            <person name="Schranz E."/>
        </authorList>
    </citation>
    <scope>NUCLEOTIDE SEQUENCE [LARGE SCALE GENOMIC DNA]</scope>
</reference>
<organism evidence="4 5">
    <name type="scientific">Lactuca virosa</name>
    <dbReference type="NCBI Taxonomy" id="75947"/>
    <lineage>
        <taxon>Eukaryota</taxon>
        <taxon>Viridiplantae</taxon>
        <taxon>Streptophyta</taxon>
        <taxon>Embryophyta</taxon>
        <taxon>Tracheophyta</taxon>
        <taxon>Spermatophyta</taxon>
        <taxon>Magnoliopsida</taxon>
        <taxon>eudicotyledons</taxon>
        <taxon>Gunneridae</taxon>
        <taxon>Pentapetalae</taxon>
        <taxon>asterids</taxon>
        <taxon>campanulids</taxon>
        <taxon>Asterales</taxon>
        <taxon>Asteraceae</taxon>
        <taxon>Cichorioideae</taxon>
        <taxon>Cichorieae</taxon>
        <taxon>Lactucinae</taxon>
        <taxon>Lactuca</taxon>
    </lineage>
</organism>
<feature type="region of interest" description="Disordered" evidence="2">
    <location>
        <begin position="387"/>
        <end position="478"/>
    </location>
</feature>
<feature type="region of interest" description="Disordered" evidence="2">
    <location>
        <begin position="342"/>
        <end position="372"/>
    </location>
</feature>
<evidence type="ECO:0000313" key="4">
    <source>
        <dbReference type="EMBL" id="CAH1447309.1"/>
    </source>
</evidence>
<dbReference type="AlphaFoldDB" id="A0AAU9PBA6"/>
<dbReference type="InterPro" id="IPR035979">
    <property type="entry name" value="RBD_domain_sf"/>
</dbReference>
<evidence type="ECO:0000256" key="1">
    <source>
        <dbReference type="PROSITE-ProRule" id="PRU00176"/>
    </source>
</evidence>